<proteinExistence type="predicted"/>
<dbReference type="AlphaFoldDB" id="A0A512AR33"/>
<comment type="caution">
    <text evidence="1">The sequence shown here is derived from an EMBL/GenBank/DDBJ whole genome shotgun (WGS) entry which is preliminary data.</text>
</comment>
<evidence type="ECO:0000313" key="1">
    <source>
        <dbReference type="EMBL" id="GEO02181.1"/>
    </source>
</evidence>
<gene>
    <name evidence="1" type="ORF">NSE01_40130</name>
</gene>
<organism evidence="1 2">
    <name type="scientific">Novosphingobium sediminis</name>
    <dbReference type="NCBI Taxonomy" id="707214"/>
    <lineage>
        <taxon>Bacteria</taxon>
        <taxon>Pseudomonadati</taxon>
        <taxon>Pseudomonadota</taxon>
        <taxon>Alphaproteobacteria</taxon>
        <taxon>Sphingomonadales</taxon>
        <taxon>Sphingomonadaceae</taxon>
        <taxon>Novosphingobium</taxon>
    </lineage>
</organism>
<dbReference type="RefSeq" id="WP_147161392.1">
    <property type="nucleotide sequence ID" value="NZ_BJYR01000037.1"/>
</dbReference>
<accession>A0A512AR33</accession>
<evidence type="ECO:0000313" key="2">
    <source>
        <dbReference type="Proteomes" id="UP000321464"/>
    </source>
</evidence>
<dbReference type="Pfam" id="PF12096">
    <property type="entry name" value="DUF3572"/>
    <property type="match status" value="1"/>
</dbReference>
<evidence type="ECO:0008006" key="3">
    <source>
        <dbReference type="Google" id="ProtNLM"/>
    </source>
</evidence>
<reference evidence="1 2" key="1">
    <citation type="submission" date="2019-07" db="EMBL/GenBank/DDBJ databases">
        <title>Whole genome shotgun sequence of Novosphingobium sediminis NBRC 106119.</title>
        <authorList>
            <person name="Hosoyama A."/>
            <person name="Uohara A."/>
            <person name="Ohji S."/>
            <person name="Ichikawa N."/>
        </authorList>
    </citation>
    <scope>NUCLEOTIDE SEQUENCE [LARGE SCALE GENOMIC DNA]</scope>
    <source>
        <strain evidence="1 2">NBRC 106119</strain>
    </source>
</reference>
<keyword evidence="2" id="KW-1185">Reference proteome</keyword>
<sequence length="81" mass="8344">MPDPAATALQALGWVLGDGDRAERFLSLTGLTPEELRAGLGDPSVQGAVLEFLCGHEADLIAAAEALGMSPATLAATRERL</sequence>
<dbReference type="Proteomes" id="UP000321464">
    <property type="component" value="Unassembled WGS sequence"/>
</dbReference>
<protein>
    <recommendedName>
        <fullName evidence="3">DUF3572 domain-containing protein</fullName>
    </recommendedName>
</protein>
<dbReference type="InterPro" id="IPR021955">
    <property type="entry name" value="DUF3572"/>
</dbReference>
<dbReference type="EMBL" id="BJYR01000037">
    <property type="protein sequence ID" value="GEO02181.1"/>
    <property type="molecule type" value="Genomic_DNA"/>
</dbReference>
<name>A0A512AR33_9SPHN</name>
<dbReference type="OrthoDB" id="7356934at2"/>